<sequence length="86" mass="9335">MQAHPAYARPATRTAAPAGVAAPVSVGGALRAVEAFLMRGGQRTARRNAWSAVLEDRRRAEDRRVAQHVLETLDDAPAPAWRLPRP</sequence>
<protein>
    <submittedName>
        <fullName evidence="1">Uncharacterized protein</fullName>
    </submittedName>
</protein>
<name>A0ABS7QSW9_9ACTN</name>
<accession>A0ABS7QSW9</accession>
<comment type="caution">
    <text evidence="1">The sequence shown here is derived from an EMBL/GenBank/DDBJ whole genome shotgun (WGS) entry which is preliminary data.</text>
</comment>
<reference evidence="1 2" key="1">
    <citation type="submission" date="2021-08" db="EMBL/GenBank/DDBJ databases">
        <title>Streptomyces sp. PTM05 isolated from lichen.</title>
        <authorList>
            <person name="Somphong A."/>
            <person name="Phongsopitanun W."/>
            <person name="Tanasupawat S."/>
        </authorList>
    </citation>
    <scope>NUCLEOTIDE SEQUENCE [LARGE SCALE GENOMIC DNA]</scope>
    <source>
        <strain evidence="1 2">Ptm05</strain>
    </source>
</reference>
<dbReference type="EMBL" id="JAINVZ010000009">
    <property type="protein sequence ID" value="MBY8886280.1"/>
    <property type="molecule type" value="Genomic_DNA"/>
</dbReference>
<keyword evidence="2" id="KW-1185">Reference proteome</keyword>
<organism evidence="1 2">
    <name type="scientific">Streptantibioticus parmotrematis</name>
    <dbReference type="NCBI Taxonomy" id="2873249"/>
    <lineage>
        <taxon>Bacteria</taxon>
        <taxon>Bacillati</taxon>
        <taxon>Actinomycetota</taxon>
        <taxon>Actinomycetes</taxon>
        <taxon>Kitasatosporales</taxon>
        <taxon>Streptomycetaceae</taxon>
        <taxon>Streptantibioticus</taxon>
    </lineage>
</organism>
<proteinExistence type="predicted"/>
<gene>
    <name evidence="1" type="ORF">K7472_15610</name>
</gene>
<evidence type="ECO:0000313" key="1">
    <source>
        <dbReference type="EMBL" id="MBY8886280.1"/>
    </source>
</evidence>
<evidence type="ECO:0000313" key="2">
    <source>
        <dbReference type="Proteomes" id="UP001198565"/>
    </source>
</evidence>
<dbReference type="Proteomes" id="UP001198565">
    <property type="component" value="Unassembled WGS sequence"/>
</dbReference>
<dbReference type="RefSeq" id="WP_222978337.1">
    <property type="nucleotide sequence ID" value="NZ_JAINVZ010000009.1"/>
</dbReference>